<dbReference type="AlphaFoldDB" id="A0A9X6NGW0"/>
<dbReference type="PRINTS" id="PR00480">
    <property type="entry name" value="ASTACIN"/>
</dbReference>
<comment type="caution">
    <text evidence="1">Lacks conserved residue(s) required for the propagation of feature annotation.</text>
</comment>
<comment type="cofactor">
    <cofactor evidence="1 2">
        <name>Zn(2+)</name>
        <dbReference type="ChEBI" id="CHEBI:29105"/>
    </cofactor>
    <text evidence="1 2">Binds 1 zinc ion per subunit.</text>
</comment>
<dbReference type="PANTHER" id="PTHR10127:SF899">
    <property type="entry name" value="ASTACIN-LIKE METALLOENDOPEPTIDASE-RELATED"/>
    <property type="match status" value="1"/>
</dbReference>
<dbReference type="SMART" id="SM00235">
    <property type="entry name" value="ZnMc"/>
    <property type="match status" value="1"/>
</dbReference>
<comment type="caution">
    <text evidence="5">The sequence shown here is derived from an EMBL/GenBank/DDBJ whole genome shotgun (WGS) entry which is preliminary data.</text>
</comment>
<dbReference type="EMBL" id="MTYJ01000297">
    <property type="protein sequence ID" value="OWA53009.1"/>
    <property type="molecule type" value="Genomic_DNA"/>
</dbReference>
<reference evidence="6" key="1">
    <citation type="submission" date="2017-01" db="EMBL/GenBank/DDBJ databases">
        <title>Comparative genomics of anhydrobiosis in the tardigrade Hypsibius dujardini.</title>
        <authorList>
            <person name="Yoshida Y."/>
            <person name="Koutsovoulos G."/>
            <person name="Laetsch D."/>
            <person name="Stevens L."/>
            <person name="Kumar S."/>
            <person name="Horikawa D."/>
            <person name="Ishino K."/>
            <person name="Komine S."/>
            <person name="Tomita M."/>
            <person name="Blaxter M."/>
            <person name="Arakawa K."/>
        </authorList>
    </citation>
    <scope>NUCLEOTIDE SEQUENCE [LARGE SCALE GENOMIC DNA]</scope>
    <source>
        <strain evidence="6">Z151</strain>
    </source>
</reference>
<name>A0A9X6NGW0_HYPEX</name>
<feature type="compositionally biased region" description="Polar residues" evidence="3">
    <location>
        <begin position="144"/>
        <end position="154"/>
    </location>
</feature>
<feature type="region of interest" description="Disordered" evidence="3">
    <location>
        <begin position="138"/>
        <end position="173"/>
    </location>
</feature>
<evidence type="ECO:0000259" key="4">
    <source>
        <dbReference type="PROSITE" id="PS51864"/>
    </source>
</evidence>
<evidence type="ECO:0000256" key="1">
    <source>
        <dbReference type="PROSITE-ProRule" id="PRU01211"/>
    </source>
</evidence>
<feature type="binding site" evidence="1">
    <location>
        <position position="82"/>
    </location>
    <ligand>
        <name>Zn(2+)</name>
        <dbReference type="ChEBI" id="CHEBI:29105"/>
        <note>catalytic</note>
    </ligand>
</feature>
<evidence type="ECO:0000256" key="3">
    <source>
        <dbReference type="SAM" id="MobiDB-lite"/>
    </source>
</evidence>
<dbReference type="OrthoDB" id="291007at2759"/>
<dbReference type="Pfam" id="PF01400">
    <property type="entry name" value="Astacin"/>
    <property type="match status" value="1"/>
</dbReference>
<dbReference type="Proteomes" id="UP000192578">
    <property type="component" value="Unassembled WGS sequence"/>
</dbReference>
<keyword evidence="1 2" id="KW-0862">Zinc</keyword>
<dbReference type="GO" id="GO:0008270">
    <property type="term" value="F:zinc ion binding"/>
    <property type="evidence" value="ECO:0007669"/>
    <property type="project" value="UniProtKB-UniRule"/>
</dbReference>
<dbReference type="InterPro" id="IPR001506">
    <property type="entry name" value="Peptidase_M12A"/>
</dbReference>
<feature type="region of interest" description="Disordered" evidence="3">
    <location>
        <begin position="204"/>
        <end position="231"/>
    </location>
</feature>
<sequence length="259" mass="29692">MIGDQVYDYFIKKAVEKSNSSLFEGDIDGIDTDEFIDRTNERNFVTFVNGKDGCHSYIGRIGQQQYIHLQRGCVTYFGEVQHEVMHALGFNHEQTRMDRDDFVDIIYDNIISGANIRNRKTLSASDVKKINLLNGCADPVTEEPATTTDPQSETEAPRPAVKRPQHHHRQQQKPDWLKDFERYFLNMKNNFKFFLSSQDVRNANGTQNASASHRTGCPADSPHKKRNDHCSNDQDCKDAGLEHVCCLYCEDKKCTNFCN</sequence>
<dbReference type="InterPro" id="IPR024079">
    <property type="entry name" value="MetalloPept_cat_dom_sf"/>
</dbReference>
<organism evidence="5 6">
    <name type="scientific">Hypsibius exemplaris</name>
    <name type="common">Freshwater tardigrade</name>
    <dbReference type="NCBI Taxonomy" id="2072580"/>
    <lineage>
        <taxon>Eukaryota</taxon>
        <taxon>Metazoa</taxon>
        <taxon>Ecdysozoa</taxon>
        <taxon>Tardigrada</taxon>
        <taxon>Eutardigrada</taxon>
        <taxon>Parachela</taxon>
        <taxon>Hypsibioidea</taxon>
        <taxon>Hypsibiidae</taxon>
        <taxon>Hypsibius</taxon>
    </lineage>
</organism>
<feature type="compositionally biased region" description="Polar residues" evidence="3">
    <location>
        <begin position="204"/>
        <end position="213"/>
    </location>
</feature>
<dbReference type="SUPFAM" id="SSF55486">
    <property type="entry name" value="Metalloproteases ('zincins'), catalytic domain"/>
    <property type="match status" value="1"/>
</dbReference>
<accession>A0A9X6NGW0</accession>
<dbReference type="Gene3D" id="3.40.390.10">
    <property type="entry name" value="Collagenase (Catalytic Domain)"/>
    <property type="match status" value="1"/>
</dbReference>
<feature type="active site" evidence="1">
    <location>
        <position position="83"/>
    </location>
</feature>
<keyword evidence="1 2" id="KW-0645">Protease</keyword>
<dbReference type="InterPro" id="IPR006026">
    <property type="entry name" value="Peptidase_Metallo"/>
</dbReference>
<evidence type="ECO:0000313" key="6">
    <source>
        <dbReference type="Proteomes" id="UP000192578"/>
    </source>
</evidence>
<dbReference type="EC" id="3.4.24.-" evidence="2"/>
<dbReference type="PANTHER" id="PTHR10127">
    <property type="entry name" value="DISCOIDIN, CUB, EGF, LAMININ , AND ZINC METALLOPROTEASE DOMAIN CONTAINING"/>
    <property type="match status" value="1"/>
</dbReference>
<dbReference type="PROSITE" id="PS51864">
    <property type="entry name" value="ASTACIN"/>
    <property type="match status" value="1"/>
</dbReference>
<feature type="domain" description="Peptidase M12A" evidence="4">
    <location>
        <begin position="1"/>
        <end position="218"/>
    </location>
</feature>
<keyword evidence="6" id="KW-1185">Reference proteome</keyword>
<dbReference type="GO" id="GO:0004222">
    <property type="term" value="F:metalloendopeptidase activity"/>
    <property type="evidence" value="ECO:0007669"/>
    <property type="project" value="UniProtKB-UniRule"/>
</dbReference>
<keyword evidence="1 2" id="KW-0482">Metalloprotease</keyword>
<dbReference type="GO" id="GO:0006508">
    <property type="term" value="P:proteolysis"/>
    <property type="evidence" value="ECO:0007669"/>
    <property type="project" value="UniProtKB-KW"/>
</dbReference>
<keyword evidence="1 2" id="KW-0479">Metal-binding</keyword>
<keyword evidence="1 2" id="KW-0378">Hydrolase</keyword>
<feature type="binding site" evidence="1">
    <location>
        <position position="92"/>
    </location>
    <ligand>
        <name>Zn(2+)</name>
        <dbReference type="ChEBI" id="CHEBI:29105"/>
        <note>catalytic</note>
    </ligand>
</feature>
<evidence type="ECO:0000313" key="5">
    <source>
        <dbReference type="EMBL" id="OWA53009.1"/>
    </source>
</evidence>
<feature type="compositionally biased region" description="Basic residues" evidence="3">
    <location>
        <begin position="160"/>
        <end position="171"/>
    </location>
</feature>
<feature type="binding site" evidence="1">
    <location>
        <position position="86"/>
    </location>
    <ligand>
        <name>Zn(2+)</name>
        <dbReference type="ChEBI" id="CHEBI:29105"/>
        <note>catalytic</note>
    </ligand>
</feature>
<evidence type="ECO:0000256" key="2">
    <source>
        <dbReference type="RuleBase" id="RU361183"/>
    </source>
</evidence>
<proteinExistence type="predicted"/>
<gene>
    <name evidence="5" type="ORF">BV898_17446</name>
</gene>
<protein>
    <recommendedName>
        <fullName evidence="2">Metalloendopeptidase</fullName>
        <ecNumber evidence="2">3.4.24.-</ecNumber>
    </recommendedName>
</protein>